<keyword evidence="7 9" id="KW-0472">Membrane</keyword>
<dbReference type="OrthoDB" id="5913609at2759"/>
<accession>A0A0D8XJS6</accession>
<dbReference type="STRING" id="29172.A0A0D8XJS6"/>
<evidence type="ECO:0000256" key="3">
    <source>
        <dbReference type="ARBA" id="ARBA00022692"/>
    </source>
</evidence>
<evidence type="ECO:0000256" key="7">
    <source>
        <dbReference type="ARBA" id="ARBA00023136"/>
    </source>
</evidence>
<dbReference type="InterPro" id="IPR016574">
    <property type="entry name" value="Nicalin"/>
</dbReference>
<evidence type="ECO:0000313" key="11">
    <source>
        <dbReference type="Proteomes" id="UP000053766"/>
    </source>
</evidence>
<keyword evidence="6 9" id="KW-1133">Transmembrane helix</keyword>
<evidence type="ECO:0000256" key="6">
    <source>
        <dbReference type="ARBA" id="ARBA00022989"/>
    </source>
</evidence>
<dbReference type="EMBL" id="KN716445">
    <property type="protein sequence ID" value="KJH44823.1"/>
    <property type="molecule type" value="Genomic_DNA"/>
</dbReference>
<protein>
    <submittedName>
        <fullName evidence="10">Uncharacterized protein</fullName>
    </submittedName>
</protein>
<keyword evidence="11" id="KW-1185">Reference proteome</keyword>
<reference evidence="10 11" key="1">
    <citation type="submission" date="2013-11" db="EMBL/GenBank/DDBJ databases">
        <title>Draft genome of the bovine lungworm Dictyocaulus viviparus.</title>
        <authorList>
            <person name="Mitreva M."/>
        </authorList>
    </citation>
    <scope>NUCLEOTIDE SEQUENCE [LARGE SCALE GENOMIC DNA]</scope>
    <source>
        <strain evidence="10 11">HannoverDv2000</strain>
    </source>
</reference>
<gene>
    <name evidence="10" type="ORF">DICVIV_09142</name>
</gene>
<keyword evidence="4" id="KW-0732">Signal</keyword>
<evidence type="ECO:0000256" key="2">
    <source>
        <dbReference type="ARBA" id="ARBA00007717"/>
    </source>
</evidence>
<keyword evidence="3 9" id="KW-0812">Transmembrane</keyword>
<keyword evidence="5" id="KW-0256">Endoplasmic reticulum</keyword>
<feature type="transmembrane region" description="Helical" evidence="9">
    <location>
        <begin position="120"/>
        <end position="141"/>
    </location>
</feature>
<evidence type="ECO:0000256" key="1">
    <source>
        <dbReference type="ARBA" id="ARBA00004389"/>
    </source>
</evidence>
<evidence type="ECO:0000256" key="5">
    <source>
        <dbReference type="ARBA" id="ARBA00022824"/>
    </source>
</evidence>
<sequence>MRNNQNIKYKGNSSTIAEAVLGHMLSLPENGHSSDPRVSADTSVLSRDAVDRQRIAHSIRVFASKPRPVADETATVACAANLAVAVGNYAKVTVSPVSMHEVQIWPGTADRLVAELVKPAVFDLIVAGGVCSYLVIFYYLVSRVQCALEIAMLKIRRRV</sequence>
<evidence type="ECO:0000313" key="10">
    <source>
        <dbReference type="EMBL" id="KJH44823.1"/>
    </source>
</evidence>
<dbReference type="AlphaFoldDB" id="A0A0D8XJS6"/>
<dbReference type="GO" id="GO:0009966">
    <property type="term" value="P:regulation of signal transduction"/>
    <property type="evidence" value="ECO:0007669"/>
    <property type="project" value="InterPro"/>
</dbReference>
<dbReference type="PANTHER" id="PTHR31826">
    <property type="entry name" value="NICALIN"/>
    <property type="match status" value="1"/>
</dbReference>
<organism evidence="10 11">
    <name type="scientific">Dictyocaulus viviparus</name>
    <name type="common">Bovine lungworm</name>
    <dbReference type="NCBI Taxonomy" id="29172"/>
    <lineage>
        <taxon>Eukaryota</taxon>
        <taxon>Metazoa</taxon>
        <taxon>Ecdysozoa</taxon>
        <taxon>Nematoda</taxon>
        <taxon>Chromadorea</taxon>
        <taxon>Rhabditida</taxon>
        <taxon>Rhabditina</taxon>
        <taxon>Rhabditomorpha</taxon>
        <taxon>Strongyloidea</taxon>
        <taxon>Metastrongylidae</taxon>
        <taxon>Dictyocaulus</taxon>
    </lineage>
</organism>
<evidence type="ECO:0000256" key="4">
    <source>
        <dbReference type="ARBA" id="ARBA00022729"/>
    </source>
</evidence>
<comment type="subcellular location">
    <subcellularLocation>
        <location evidence="1">Endoplasmic reticulum membrane</location>
        <topology evidence="1">Single-pass membrane protein</topology>
    </subcellularLocation>
</comment>
<evidence type="ECO:0000256" key="9">
    <source>
        <dbReference type="SAM" id="Phobius"/>
    </source>
</evidence>
<dbReference type="Proteomes" id="UP000053766">
    <property type="component" value="Unassembled WGS sequence"/>
</dbReference>
<reference evidence="11" key="2">
    <citation type="journal article" date="2016" name="Sci. Rep.">
        <title>Dictyocaulus viviparus genome, variome and transcriptome elucidate lungworm biology and support future intervention.</title>
        <authorList>
            <person name="McNulty S.N."/>
            <person name="Strube C."/>
            <person name="Rosa B.A."/>
            <person name="Martin J.C."/>
            <person name="Tyagi R."/>
            <person name="Choi Y.J."/>
            <person name="Wang Q."/>
            <person name="Hallsworth Pepin K."/>
            <person name="Zhang X."/>
            <person name="Ozersky P."/>
            <person name="Wilson R.K."/>
            <person name="Sternberg P.W."/>
            <person name="Gasser R.B."/>
            <person name="Mitreva M."/>
        </authorList>
    </citation>
    <scope>NUCLEOTIDE SEQUENCE [LARGE SCALE GENOMIC DNA]</scope>
    <source>
        <strain evidence="11">HannoverDv2000</strain>
    </source>
</reference>
<comment type="similarity">
    <text evidence="2">Belongs to the nicastrin family.</text>
</comment>
<keyword evidence="8" id="KW-0325">Glycoprotein</keyword>
<dbReference type="GO" id="GO:0005789">
    <property type="term" value="C:endoplasmic reticulum membrane"/>
    <property type="evidence" value="ECO:0007669"/>
    <property type="project" value="UniProtKB-SubCell"/>
</dbReference>
<name>A0A0D8XJS6_DICVI</name>
<evidence type="ECO:0000256" key="8">
    <source>
        <dbReference type="ARBA" id="ARBA00023180"/>
    </source>
</evidence>
<proteinExistence type="inferred from homology"/>